<evidence type="ECO:0000256" key="11">
    <source>
        <dbReference type="RuleBase" id="RU003781"/>
    </source>
</evidence>
<feature type="binding site" evidence="10">
    <location>
        <position position="41"/>
    </location>
    <ligand>
        <name>Mg(2+)</name>
        <dbReference type="ChEBI" id="CHEBI:18420"/>
    </ligand>
</feature>
<evidence type="ECO:0000256" key="8">
    <source>
        <dbReference type="ARBA" id="ARBA00051875"/>
    </source>
</evidence>
<feature type="active site" description="Proton acceptor" evidence="10">
    <location>
        <position position="70"/>
    </location>
</feature>
<name>A0A7D4QBN3_9SPHI</name>
<dbReference type="CDD" id="cd00515">
    <property type="entry name" value="HAM1"/>
    <property type="match status" value="1"/>
</dbReference>
<dbReference type="GO" id="GO:0036222">
    <property type="term" value="F:XTP diphosphatase activity"/>
    <property type="evidence" value="ECO:0007669"/>
    <property type="project" value="UniProtKB-UniRule"/>
</dbReference>
<comment type="catalytic activity">
    <reaction evidence="9 10">
        <text>XTP + H2O = XMP + diphosphate + H(+)</text>
        <dbReference type="Rhea" id="RHEA:28610"/>
        <dbReference type="ChEBI" id="CHEBI:15377"/>
        <dbReference type="ChEBI" id="CHEBI:15378"/>
        <dbReference type="ChEBI" id="CHEBI:33019"/>
        <dbReference type="ChEBI" id="CHEBI:57464"/>
        <dbReference type="ChEBI" id="CHEBI:61314"/>
        <dbReference type="EC" id="3.6.1.66"/>
    </reaction>
</comment>
<dbReference type="EC" id="3.6.1.66" evidence="10"/>
<dbReference type="SUPFAM" id="SSF52972">
    <property type="entry name" value="ITPase-like"/>
    <property type="match status" value="1"/>
</dbReference>
<evidence type="ECO:0000256" key="4">
    <source>
        <dbReference type="ARBA" id="ARBA00022741"/>
    </source>
</evidence>
<dbReference type="GO" id="GO:0036220">
    <property type="term" value="F:ITP diphosphatase activity"/>
    <property type="evidence" value="ECO:0007669"/>
    <property type="project" value="UniProtKB-UniRule"/>
</dbReference>
<evidence type="ECO:0000313" key="13">
    <source>
        <dbReference type="Proteomes" id="UP000505355"/>
    </source>
</evidence>
<dbReference type="InterPro" id="IPR002637">
    <property type="entry name" value="RdgB/HAM1"/>
</dbReference>
<dbReference type="HAMAP" id="MF_01405">
    <property type="entry name" value="Non_canon_purine_NTPase"/>
    <property type="match status" value="1"/>
</dbReference>
<dbReference type="Pfam" id="PF01725">
    <property type="entry name" value="Ham1p_like"/>
    <property type="match status" value="1"/>
</dbReference>
<feature type="binding site" evidence="10">
    <location>
        <position position="71"/>
    </location>
    <ligand>
        <name>substrate</name>
    </ligand>
</feature>
<feature type="binding site" evidence="10">
    <location>
        <begin position="150"/>
        <end position="153"/>
    </location>
    <ligand>
        <name>substrate</name>
    </ligand>
</feature>
<dbReference type="KEGG" id="mmab:HQ865_18780"/>
<keyword evidence="6 10" id="KW-0460">Magnesium</keyword>
<evidence type="ECO:0000256" key="6">
    <source>
        <dbReference type="ARBA" id="ARBA00022842"/>
    </source>
</evidence>
<evidence type="ECO:0000256" key="7">
    <source>
        <dbReference type="ARBA" id="ARBA00023080"/>
    </source>
</evidence>
<gene>
    <name evidence="12" type="primary">rdgB</name>
    <name evidence="12" type="ORF">HQ865_18780</name>
</gene>
<dbReference type="NCBIfam" id="TIGR00042">
    <property type="entry name" value="RdgB/HAM1 family non-canonical purine NTP pyrophosphatase"/>
    <property type="match status" value="1"/>
</dbReference>
<comment type="similarity">
    <text evidence="1 10 11">Belongs to the HAM1 NTPase family.</text>
</comment>
<proteinExistence type="inferred from homology"/>
<evidence type="ECO:0000256" key="2">
    <source>
        <dbReference type="ARBA" id="ARBA00011738"/>
    </source>
</evidence>
<dbReference type="FunFam" id="3.90.950.10:FF:000001">
    <property type="entry name" value="dITP/XTP pyrophosphatase"/>
    <property type="match status" value="1"/>
</dbReference>
<organism evidence="12 13">
    <name type="scientific">Mucilaginibacter mali</name>
    <dbReference type="NCBI Taxonomy" id="2740462"/>
    <lineage>
        <taxon>Bacteria</taxon>
        <taxon>Pseudomonadati</taxon>
        <taxon>Bacteroidota</taxon>
        <taxon>Sphingobacteriia</taxon>
        <taxon>Sphingobacteriales</taxon>
        <taxon>Sphingobacteriaceae</taxon>
        <taxon>Mucilaginibacter</taxon>
    </lineage>
</organism>
<evidence type="ECO:0000256" key="5">
    <source>
        <dbReference type="ARBA" id="ARBA00022801"/>
    </source>
</evidence>
<comment type="function">
    <text evidence="10">Pyrophosphatase that catalyzes the hydrolysis of nucleoside triphosphates to their monophosphate derivatives, with a high preference for the non-canonical purine nucleotides XTP (xanthosine triphosphate), dITP (deoxyinosine triphosphate) and ITP. Seems to function as a house-cleaning enzyme that removes non-canonical purine nucleotides from the nucleotide pool, thus preventing their incorporation into DNA/RNA and avoiding chromosomal lesions.</text>
</comment>
<comment type="subunit">
    <text evidence="2 10">Homodimer.</text>
</comment>
<evidence type="ECO:0000256" key="10">
    <source>
        <dbReference type="HAMAP-Rule" id="MF_01405"/>
    </source>
</evidence>
<dbReference type="PANTHER" id="PTHR11067">
    <property type="entry name" value="INOSINE TRIPHOSPHATE PYROPHOSPHATASE/HAM1 PROTEIN"/>
    <property type="match status" value="1"/>
</dbReference>
<evidence type="ECO:0000313" key="12">
    <source>
        <dbReference type="EMBL" id="QKJ31725.1"/>
    </source>
</evidence>
<comment type="catalytic activity">
    <reaction evidence="8 10">
        <text>dITP + H2O = dIMP + diphosphate + H(+)</text>
        <dbReference type="Rhea" id="RHEA:28342"/>
        <dbReference type="ChEBI" id="CHEBI:15377"/>
        <dbReference type="ChEBI" id="CHEBI:15378"/>
        <dbReference type="ChEBI" id="CHEBI:33019"/>
        <dbReference type="ChEBI" id="CHEBI:61194"/>
        <dbReference type="ChEBI" id="CHEBI:61382"/>
        <dbReference type="EC" id="3.6.1.66"/>
    </reaction>
</comment>
<dbReference type="Proteomes" id="UP000505355">
    <property type="component" value="Chromosome"/>
</dbReference>
<evidence type="ECO:0000256" key="3">
    <source>
        <dbReference type="ARBA" id="ARBA00022723"/>
    </source>
</evidence>
<dbReference type="PANTHER" id="PTHR11067:SF9">
    <property type="entry name" value="INOSINE TRIPHOSPHATE PYROPHOSPHATASE"/>
    <property type="match status" value="1"/>
</dbReference>
<comment type="cofactor">
    <cofactor evidence="10">
        <name>Mg(2+)</name>
        <dbReference type="ChEBI" id="CHEBI:18420"/>
    </cofactor>
    <text evidence="10">Binds 1 Mg(2+) ion per subunit.</text>
</comment>
<evidence type="ECO:0000256" key="9">
    <source>
        <dbReference type="ARBA" id="ARBA00052017"/>
    </source>
</evidence>
<keyword evidence="13" id="KW-1185">Reference proteome</keyword>
<keyword evidence="7 10" id="KW-0546">Nucleotide metabolism</keyword>
<sequence length="203" mass="22582">MPHQLVFATNNRHKVDEVSAKIGDSFKLLTLDDIGCTADIEETGLTFRENASIKSRFIFDNYHLDCFGDDSGLEIDALGGEPGVFSARYAGAHGDHPANIAKVLQKMEKHTLRTARFRTVISLIWEGEEHFFEGTVEGTIRHGASGTGGFGYDPIFEPAGHHITFAEMSMEQKNSMSHRARAMDGMIAFLKETSPNPLQRRRL</sequence>
<keyword evidence="5 10" id="KW-0378">Hydrolase</keyword>
<dbReference type="InterPro" id="IPR029001">
    <property type="entry name" value="ITPase-like_fam"/>
</dbReference>
<dbReference type="Gene3D" id="3.90.950.10">
    <property type="match status" value="1"/>
</dbReference>
<dbReference type="EMBL" id="CP054139">
    <property type="protein sequence ID" value="QKJ31725.1"/>
    <property type="molecule type" value="Genomic_DNA"/>
</dbReference>
<dbReference type="RefSeq" id="WP_173416384.1">
    <property type="nucleotide sequence ID" value="NZ_CP054139.1"/>
</dbReference>
<feature type="binding site" evidence="10">
    <location>
        <begin position="9"/>
        <end position="14"/>
    </location>
    <ligand>
        <name>substrate</name>
    </ligand>
</feature>
<dbReference type="GO" id="GO:0017111">
    <property type="term" value="F:ribonucleoside triphosphate phosphatase activity"/>
    <property type="evidence" value="ECO:0007669"/>
    <property type="project" value="InterPro"/>
</dbReference>
<dbReference type="GO" id="GO:0035870">
    <property type="term" value="F:dITP diphosphatase activity"/>
    <property type="evidence" value="ECO:0007669"/>
    <property type="project" value="UniProtKB-UniRule"/>
</dbReference>
<reference evidence="12 13" key="1">
    <citation type="submission" date="2020-05" db="EMBL/GenBank/DDBJ databases">
        <title>Mucilaginibacter mali sp. nov.</title>
        <authorList>
            <person name="Kim H.S."/>
            <person name="Lee K.C."/>
            <person name="Suh M.K."/>
            <person name="Kim J.-S."/>
            <person name="Han K.-I."/>
            <person name="Eom M.K."/>
            <person name="Shin Y.K."/>
            <person name="Lee J.-S."/>
        </authorList>
    </citation>
    <scope>NUCLEOTIDE SEQUENCE [LARGE SCALE GENOMIC DNA]</scope>
    <source>
        <strain evidence="12 13">G2-14</strain>
    </source>
</reference>
<keyword evidence="4 10" id="KW-0547">Nucleotide-binding</keyword>
<keyword evidence="3 10" id="KW-0479">Metal-binding</keyword>
<dbReference type="GO" id="GO:0005829">
    <property type="term" value="C:cytosol"/>
    <property type="evidence" value="ECO:0007669"/>
    <property type="project" value="TreeGrafter"/>
</dbReference>
<protein>
    <recommendedName>
        <fullName evidence="10">dITP/XTP pyrophosphatase</fullName>
        <ecNumber evidence="10">3.6.1.66</ecNumber>
    </recommendedName>
    <alternativeName>
        <fullName evidence="10">Non-canonical purine NTP pyrophosphatase</fullName>
    </alternativeName>
    <alternativeName>
        <fullName evidence="10">Non-standard purine NTP pyrophosphatase</fullName>
    </alternativeName>
    <alternativeName>
        <fullName evidence="10">Nucleoside-triphosphate diphosphatase</fullName>
    </alternativeName>
    <alternativeName>
        <fullName evidence="10">Nucleoside-triphosphate pyrophosphatase</fullName>
        <shortName evidence="10">NTPase</shortName>
    </alternativeName>
</protein>
<feature type="binding site" evidence="10">
    <location>
        <position position="70"/>
    </location>
    <ligand>
        <name>Mg(2+)</name>
        <dbReference type="ChEBI" id="CHEBI:18420"/>
    </ligand>
</feature>
<feature type="binding site" evidence="10">
    <location>
        <begin position="178"/>
        <end position="179"/>
    </location>
    <ligand>
        <name>substrate</name>
    </ligand>
</feature>
<comment type="catalytic activity">
    <reaction evidence="10">
        <text>ITP + H2O = IMP + diphosphate + H(+)</text>
        <dbReference type="Rhea" id="RHEA:29399"/>
        <dbReference type="ChEBI" id="CHEBI:15377"/>
        <dbReference type="ChEBI" id="CHEBI:15378"/>
        <dbReference type="ChEBI" id="CHEBI:33019"/>
        <dbReference type="ChEBI" id="CHEBI:58053"/>
        <dbReference type="ChEBI" id="CHEBI:61402"/>
        <dbReference type="EC" id="3.6.1.66"/>
    </reaction>
</comment>
<dbReference type="GO" id="GO:0000166">
    <property type="term" value="F:nucleotide binding"/>
    <property type="evidence" value="ECO:0007669"/>
    <property type="project" value="UniProtKB-KW"/>
</dbReference>
<dbReference type="GO" id="GO:0009146">
    <property type="term" value="P:purine nucleoside triphosphate catabolic process"/>
    <property type="evidence" value="ECO:0007669"/>
    <property type="project" value="UniProtKB-UniRule"/>
</dbReference>
<dbReference type="AlphaFoldDB" id="A0A7D4QBN3"/>
<evidence type="ECO:0000256" key="1">
    <source>
        <dbReference type="ARBA" id="ARBA00008023"/>
    </source>
</evidence>
<feature type="binding site" evidence="10">
    <location>
        <position position="173"/>
    </location>
    <ligand>
        <name>substrate</name>
    </ligand>
</feature>
<dbReference type="InterPro" id="IPR020922">
    <property type="entry name" value="dITP/XTP_pyrophosphatase"/>
</dbReference>
<dbReference type="GO" id="GO:0009117">
    <property type="term" value="P:nucleotide metabolic process"/>
    <property type="evidence" value="ECO:0007669"/>
    <property type="project" value="UniProtKB-KW"/>
</dbReference>
<accession>A0A7D4QBN3</accession>
<dbReference type="GO" id="GO:0046872">
    <property type="term" value="F:metal ion binding"/>
    <property type="evidence" value="ECO:0007669"/>
    <property type="project" value="UniProtKB-KW"/>
</dbReference>